<dbReference type="InterPro" id="IPR003870">
    <property type="entry name" value="DUF222"/>
</dbReference>
<sequence>MSLGSGIDHWGTNPSDSIDAALTAIESSVQDLLATDPAYWRTGQKKDLLERLEKLQAQQAALKLRVLALAGDIAEETGAKDASGWLRTELLVDKAVARAQVKLAAGVAKYDLVAAGLADGVVSLDKARVITTALDKIDNDPVASAEDLVLAEKLLIDYATQLTANELRIIGKQILREIDPARFEDAEAKALLAEEERAQQKTALRVWDNHDGTIGFDGVLPTSVGMRFKRLVEAYAQPRKQQLADKGAPLPPWERLMGQGFARLVETIDPASLPRHGGDATTINVVISLEELRNDLGAATLGYDETNGTTISAAEARRMACNATIIPWVLGGDSEVLDAGRASRLFQPIQRKALRLQAKCCQAEGCDMPPEWCDSHHLNPWAAGGKTNLKDGALLCPHHHRLAHHPAYVHERLPDGTIRFTRRP</sequence>
<evidence type="ECO:0000313" key="3">
    <source>
        <dbReference type="Proteomes" id="UP000483261"/>
    </source>
</evidence>
<gene>
    <name evidence="2" type="ORF">G5C66_09765</name>
</gene>
<dbReference type="InterPro" id="IPR003615">
    <property type="entry name" value="HNH_nuc"/>
</dbReference>
<organism evidence="2 3">
    <name type="scientific">Nocardioides turkmenicus</name>
    <dbReference type="NCBI Taxonomy" id="2711220"/>
    <lineage>
        <taxon>Bacteria</taxon>
        <taxon>Bacillati</taxon>
        <taxon>Actinomycetota</taxon>
        <taxon>Actinomycetes</taxon>
        <taxon>Propionibacteriales</taxon>
        <taxon>Nocardioidaceae</taxon>
        <taxon>Nocardioides</taxon>
    </lineage>
</organism>
<comment type="caution">
    <text evidence="2">The sequence shown here is derived from an EMBL/GenBank/DDBJ whole genome shotgun (WGS) entry which is preliminary data.</text>
</comment>
<protein>
    <submittedName>
        <fullName evidence="2">DUF222 domain-containing protein</fullName>
    </submittedName>
</protein>
<dbReference type="Pfam" id="PF02720">
    <property type="entry name" value="DUF222"/>
    <property type="match status" value="1"/>
</dbReference>
<evidence type="ECO:0000313" key="2">
    <source>
        <dbReference type="EMBL" id="NGN93020.1"/>
    </source>
</evidence>
<dbReference type="Proteomes" id="UP000483261">
    <property type="component" value="Unassembled WGS sequence"/>
</dbReference>
<evidence type="ECO:0000259" key="1">
    <source>
        <dbReference type="SMART" id="SM00507"/>
    </source>
</evidence>
<feature type="domain" description="HNH nuclease" evidence="1">
    <location>
        <begin position="349"/>
        <end position="401"/>
    </location>
</feature>
<name>A0A6M1QZ97_9ACTN</name>
<proteinExistence type="predicted"/>
<dbReference type="CDD" id="cd00085">
    <property type="entry name" value="HNHc"/>
    <property type="match status" value="1"/>
</dbReference>
<accession>A0A6M1QZ97</accession>
<keyword evidence="3" id="KW-1185">Reference proteome</keyword>
<reference evidence="2 3" key="1">
    <citation type="submission" date="2020-02" db="EMBL/GenBank/DDBJ databases">
        <title>Whole-genome analyses of novel actinobacteria.</title>
        <authorList>
            <person name="Sahin N."/>
        </authorList>
    </citation>
    <scope>NUCLEOTIDE SEQUENCE [LARGE SCALE GENOMIC DNA]</scope>
    <source>
        <strain evidence="2 3">KC13</strain>
    </source>
</reference>
<dbReference type="AlphaFoldDB" id="A0A6M1QZ97"/>
<dbReference type="RefSeq" id="WP_165110768.1">
    <property type="nucleotide sequence ID" value="NZ_JAALAA010000007.1"/>
</dbReference>
<dbReference type="EMBL" id="JAALAA010000007">
    <property type="protein sequence ID" value="NGN93020.1"/>
    <property type="molecule type" value="Genomic_DNA"/>
</dbReference>
<dbReference type="SMART" id="SM00507">
    <property type="entry name" value="HNHc"/>
    <property type="match status" value="1"/>
</dbReference>